<feature type="domain" description="7,8-dihydro-6-hydroxymethylpterin-pyrophosphokinase" evidence="14">
    <location>
        <begin position="16"/>
        <end position="145"/>
    </location>
</feature>
<dbReference type="Gene3D" id="3.30.70.560">
    <property type="entry name" value="7,8-Dihydro-6-hydroxymethylpterin-pyrophosphokinase HPPK"/>
    <property type="match status" value="1"/>
</dbReference>
<evidence type="ECO:0000256" key="9">
    <source>
        <dbReference type="ARBA" id="ARBA00022909"/>
    </source>
</evidence>
<dbReference type="GO" id="GO:0046654">
    <property type="term" value="P:tetrahydrofolate biosynthetic process"/>
    <property type="evidence" value="ECO:0007669"/>
    <property type="project" value="UniProtKB-UniPathway"/>
</dbReference>
<dbReference type="Proteomes" id="UP000249393">
    <property type="component" value="Unassembled WGS sequence"/>
</dbReference>
<dbReference type="EMBL" id="QFQZ01000074">
    <property type="protein sequence ID" value="PZR31877.1"/>
    <property type="molecule type" value="Genomic_DNA"/>
</dbReference>
<dbReference type="GO" id="GO:0005524">
    <property type="term" value="F:ATP binding"/>
    <property type="evidence" value="ECO:0007669"/>
    <property type="project" value="UniProtKB-KW"/>
</dbReference>
<gene>
    <name evidence="15" type="primary">folK</name>
    <name evidence="15" type="ORF">DI526_18320</name>
</gene>
<comment type="function">
    <text evidence="10">Catalyzes the transfer of pyrophosphate from adenosine triphosphate (ATP) to 6-hydroxymethyl-7,8-dihydropterin, an enzymatic step in folate biosynthesis pathway.</text>
</comment>
<evidence type="ECO:0000313" key="16">
    <source>
        <dbReference type="Proteomes" id="UP000249393"/>
    </source>
</evidence>
<name>A0A2W5UZI5_9CAUL</name>
<organism evidence="15 16">
    <name type="scientific">Caulobacter segnis</name>
    <dbReference type="NCBI Taxonomy" id="88688"/>
    <lineage>
        <taxon>Bacteria</taxon>
        <taxon>Pseudomonadati</taxon>
        <taxon>Pseudomonadota</taxon>
        <taxon>Alphaproteobacteria</taxon>
        <taxon>Caulobacterales</taxon>
        <taxon>Caulobacteraceae</taxon>
        <taxon>Caulobacter</taxon>
    </lineage>
</organism>
<evidence type="ECO:0000256" key="8">
    <source>
        <dbReference type="ARBA" id="ARBA00022840"/>
    </source>
</evidence>
<keyword evidence="5" id="KW-0808">Transferase</keyword>
<evidence type="ECO:0000256" key="2">
    <source>
        <dbReference type="ARBA" id="ARBA00005810"/>
    </source>
</evidence>
<dbReference type="EC" id="2.7.6.3" evidence="3"/>
<evidence type="ECO:0000256" key="13">
    <source>
        <dbReference type="SAM" id="MobiDB-lite"/>
    </source>
</evidence>
<keyword evidence="7 15" id="KW-0418">Kinase</keyword>
<evidence type="ECO:0000256" key="11">
    <source>
        <dbReference type="ARBA" id="ARBA00029766"/>
    </source>
</evidence>
<keyword evidence="8" id="KW-0067">ATP-binding</keyword>
<dbReference type="CDD" id="cd00483">
    <property type="entry name" value="HPPK"/>
    <property type="match status" value="1"/>
</dbReference>
<dbReference type="PANTHER" id="PTHR43071:SF1">
    <property type="entry name" value="2-AMINO-4-HYDROXY-6-HYDROXYMETHYLDIHYDROPTERIDINE PYROPHOSPHOKINASE"/>
    <property type="match status" value="1"/>
</dbReference>
<dbReference type="InterPro" id="IPR000550">
    <property type="entry name" value="Hppk"/>
</dbReference>
<dbReference type="UniPathway" id="UPA00077">
    <property type="reaction ID" value="UER00155"/>
</dbReference>
<dbReference type="NCBIfam" id="TIGR01498">
    <property type="entry name" value="folK"/>
    <property type="match status" value="1"/>
</dbReference>
<dbReference type="InterPro" id="IPR035907">
    <property type="entry name" value="Hppk_sf"/>
</dbReference>
<protein>
    <recommendedName>
        <fullName evidence="4">2-amino-4-hydroxy-6-hydroxymethyldihydropteridine pyrophosphokinase</fullName>
        <ecNumber evidence="3">2.7.6.3</ecNumber>
    </recommendedName>
    <alternativeName>
        <fullName evidence="11">6-hydroxymethyl-7,8-dihydropterin pyrophosphokinase</fullName>
    </alternativeName>
    <alternativeName>
        <fullName evidence="12">7,8-dihydro-6-hydroxymethylpterin-pyrophosphokinase</fullName>
    </alternativeName>
</protein>
<evidence type="ECO:0000256" key="3">
    <source>
        <dbReference type="ARBA" id="ARBA00013253"/>
    </source>
</evidence>
<comment type="pathway">
    <text evidence="1">Cofactor biosynthesis; tetrahydrofolate biosynthesis; 2-amino-4-hydroxy-6-hydroxymethyl-7,8-dihydropteridine diphosphate from 7,8-dihydroneopterin triphosphate: step 4/4.</text>
</comment>
<feature type="region of interest" description="Disordered" evidence="13">
    <location>
        <begin position="151"/>
        <end position="175"/>
    </location>
</feature>
<dbReference type="PANTHER" id="PTHR43071">
    <property type="entry name" value="2-AMINO-4-HYDROXY-6-HYDROXYMETHYLDIHYDROPTERIDINE PYROPHOSPHOKINASE"/>
    <property type="match status" value="1"/>
</dbReference>
<evidence type="ECO:0000256" key="12">
    <source>
        <dbReference type="ARBA" id="ARBA00033413"/>
    </source>
</evidence>
<comment type="caution">
    <text evidence="15">The sequence shown here is derived from an EMBL/GenBank/DDBJ whole genome shotgun (WGS) entry which is preliminary data.</text>
</comment>
<evidence type="ECO:0000313" key="15">
    <source>
        <dbReference type="EMBL" id="PZR31877.1"/>
    </source>
</evidence>
<reference evidence="15 16" key="1">
    <citation type="submission" date="2017-08" db="EMBL/GenBank/DDBJ databases">
        <title>Infants hospitalized years apart are colonized by the same room-sourced microbial strains.</title>
        <authorList>
            <person name="Brooks B."/>
            <person name="Olm M.R."/>
            <person name="Firek B.A."/>
            <person name="Baker R."/>
            <person name="Thomas B.C."/>
            <person name="Morowitz M.J."/>
            <person name="Banfield J.F."/>
        </authorList>
    </citation>
    <scope>NUCLEOTIDE SEQUENCE [LARGE SCALE GENOMIC DNA]</scope>
    <source>
        <strain evidence="15">S2_003_000_R2_4</strain>
    </source>
</reference>
<evidence type="ECO:0000256" key="1">
    <source>
        <dbReference type="ARBA" id="ARBA00005051"/>
    </source>
</evidence>
<evidence type="ECO:0000256" key="7">
    <source>
        <dbReference type="ARBA" id="ARBA00022777"/>
    </source>
</evidence>
<evidence type="ECO:0000256" key="4">
    <source>
        <dbReference type="ARBA" id="ARBA00016218"/>
    </source>
</evidence>
<comment type="similarity">
    <text evidence="2">Belongs to the HPPK family.</text>
</comment>
<evidence type="ECO:0000256" key="10">
    <source>
        <dbReference type="ARBA" id="ARBA00029409"/>
    </source>
</evidence>
<proteinExistence type="inferred from homology"/>
<keyword evidence="9" id="KW-0289">Folate biosynthesis</keyword>
<dbReference type="GO" id="GO:0016301">
    <property type="term" value="F:kinase activity"/>
    <property type="evidence" value="ECO:0007669"/>
    <property type="project" value="UniProtKB-KW"/>
</dbReference>
<dbReference type="Pfam" id="PF01288">
    <property type="entry name" value="HPPK"/>
    <property type="match status" value="1"/>
</dbReference>
<evidence type="ECO:0000256" key="6">
    <source>
        <dbReference type="ARBA" id="ARBA00022741"/>
    </source>
</evidence>
<evidence type="ECO:0000259" key="14">
    <source>
        <dbReference type="Pfam" id="PF01288"/>
    </source>
</evidence>
<evidence type="ECO:0000256" key="5">
    <source>
        <dbReference type="ARBA" id="ARBA00022679"/>
    </source>
</evidence>
<dbReference type="SUPFAM" id="SSF55083">
    <property type="entry name" value="6-hydroxymethyl-7,8-dihydropterin pyrophosphokinase, HPPK"/>
    <property type="match status" value="1"/>
</dbReference>
<dbReference type="AlphaFoldDB" id="A0A2W5UZI5"/>
<dbReference type="GO" id="GO:0003848">
    <property type="term" value="F:2-amino-4-hydroxy-6-hydroxymethyldihydropteridine diphosphokinase activity"/>
    <property type="evidence" value="ECO:0007669"/>
    <property type="project" value="UniProtKB-EC"/>
</dbReference>
<dbReference type="GO" id="GO:0046656">
    <property type="term" value="P:folic acid biosynthetic process"/>
    <property type="evidence" value="ECO:0007669"/>
    <property type="project" value="UniProtKB-KW"/>
</dbReference>
<keyword evidence="6" id="KW-0547">Nucleotide-binding</keyword>
<sequence>MKNQVAENGLDEAVIVALGCNLAGAYTSRAALLEAALNALPAEGLEVVARSGWWRSAAWPDPKGPEYLNGVALVRTALPPAETLAALHRIEARFGRARGEANAARTLDLDLVAHGRSVLAGDLVVPHPRAHERLFVMGPLAELAPDWTHPASGRTARQMAATATVGRDAQPYEHR</sequence>
<accession>A0A2W5UZI5</accession>